<name>A0A7S0CLE1_9STRA</name>
<reference evidence="1" key="1">
    <citation type="submission" date="2021-01" db="EMBL/GenBank/DDBJ databases">
        <authorList>
            <person name="Corre E."/>
            <person name="Pelletier E."/>
            <person name="Niang G."/>
            <person name="Scheremetjew M."/>
            <person name="Finn R."/>
            <person name="Kale V."/>
            <person name="Holt S."/>
            <person name="Cochrane G."/>
            <person name="Meng A."/>
            <person name="Brown T."/>
            <person name="Cohen L."/>
        </authorList>
    </citation>
    <scope>NUCLEOTIDE SEQUENCE</scope>
    <source>
        <strain evidence="1">CCAP1064/1</strain>
    </source>
</reference>
<organism evidence="1">
    <name type="scientific">Proboscia inermis</name>
    <dbReference type="NCBI Taxonomy" id="420281"/>
    <lineage>
        <taxon>Eukaryota</taxon>
        <taxon>Sar</taxon>
        <taxon>Stramenopiles</taxon>
        <taxon>Ochrophyta</taxon>
        <taxon>Bacillariophyta</taxon>
        <taxon>Coscinodiscophyceae</taxon>
        <taxon>Rhizosoleniophycidae</taxon>
        <taxon>Rhizosoleniales</taxon>
        <taxon>Rhizosoleniaceae</taxon>
        <taxon>Proboscia</taxon>
    </lineage>
</organism>
<dbReference type="EMBL" id="HBEL01049599">
    <property type="protein sequence ID" value="CAD8426754.1"/>
    <property type="molecule type" value="Transcribed_RNA"/>
</dbReference>
<evidence type="ECO:0000313" key="1">
    <source>
        <dbReference type="EMBL" id="CAD8426754.1"/>
    </source>
</evidence>
<protein>
    <submittedName>
        <fullName evidence="1">Uncharacterized protein</fullName>
    </submittedName>
</protein>
<proteinExistence type="predicted"/>
<accession>A0A7S0CLE1</accession>
<dbReference type="AlphaFoldDB" id="A0A7S0CLE1"/>
<gene>
    <name evidence="1" type="ORF">PINE0816_LOCUS22919</name>
</gene>
<sequence length="128" mass="14025">MPPLPILNPFTIIMDDSPTADPEAKLYLPPNNTTVHVTRSNFKLCPETTVYNPATGSASTLSSETTLPAPPTPILSRHNGQTTFLVPPSVTLLPPPTLCFAHPRCCNQSCVCIKHLNQPRTRFTELFD</sequence>